<comment type="caution">
    <text evidence="1">The sequence shown here is derived from an EMBL/GenBank/DDBJ whole genome shotgun (WGS) entry which is preliminary data.</text>
</comment>
<organism evidence="1 2">
    <name type="scientific">Methylobacterium goesingense</name>
    <dbReference type="NCBI Taxonomy" id="243690"/>
    <lineage>
        <taxon>Bacteria</taxon>
        <taxon>Pseudomonadati</taxon>
        <taxon>Pseudomonadota</taxon>
        <taxon>Alphaproteobacteria</taxon>
        <taxon>Hyphomicrobiales</taxon>
        <taxon>Methylobacteriaceae</taxon>
        <taxon>Methylobacterium</taxon>
    </lineage>
</organism>
<name>A0ABV2L318_9HYPH</name>
<keyword evidence="2" id="KW-1185">Reference proteome</keyword>
<dbReference type="Proteomes" id="UP001549145">
    <property type="component" value="Unassembled WGS sequence"/>
</dbReference>
<accession>A0ABV2L318</accession>
<proteinExistence type="predicted"/>
<gene>
    <name evidence="1" type="ORF">ABID43_001753</name>
</gene>
<dbReference type="EMBL" id="JBEPMM010000003">
    <property type="protein sequence ID" value="MET3692222.1"/>
    <property type="molecule type" value="Genomic_DNA"/>
</dbReference>
<sequence>MTVGTLANAAIKVTTDAKQGVIHPLTARLNTLSPDNAEGIVP</sequence>
<evidence type="ECO:0000313" key="1">
    <source>
        <dbReference type="EMBL" id="MET3692222.1"/>
    </source>
</evidence>
<reference evidence="1 2" key="1">
    <citation type="submission" date="2024-06" db="EMBL/GenBank/DDBJ databases">
        <title>Genomic Encyclopedia of Type Strains, Phase IV (KMG-IV): sequencing the most valuable type-strain genomes for metagenomic binning, comparative biology and taxonomic classification.</title>
        <authorList>
            <person name="Goeker M."/>
        </authorList>
    </citation>
    <scope>NUCLEOTIDE SEQUENCE [LARGE SCALE GENOMIC DNA]</scope>
    <source>
        <strain evidence="1 2">DSM 21331</strain>
    </source>
</reference>
<protein>
    <submittedName>
        <fullName evidence="1">Uncharacterized protein</fullName>
    </submittedName>
</protein>
<dbReference type="RefSeq" id="WP_283205931.1">
    <property type="nucleotide sequence ID" value="NZ_BPQL01000179.1"/>
</dbReference>
<evidence type="ECO:0000313" key="2">
    <source>
        <dbReference type="Proteomes" id="UP001549145"/>
    </source>
</evidence>